<feature type="transmembrane region" description="Helical" evidence="4">
    <location>
        <begin position="53"/>
        <end position="71"/>
    </location>
</feature>
<feature type="repeat" description="TPR" evidence="3">
    <location>
        <begin position="489"/>
        <end position="522"/>
    </location>
</feature>
<keyword evidence="2 3" id="KW-0802">TPR repeat</keyword>
<dbReference type="Proteomes" id="UP000276133">
    <property type="component" value="Unassembled WGS sequence"/>
</dbReference>
<accession>A0A3M7RJP5</accession>
<keyword evidence="6" id="KW-1185">Reference proteome</keyword>
<organism evidence="5 6">
    <name type="scientific">Brachionus plicatilis</name>
    <name type="common">Marine rotifer</name>
    <name type="synonym">Brachionus muelleri</name>
    <dbReference type="NCBI Taxonomy" id="10195"/>
    <lineage>
        <taxon>Eukaryota</taxon>
        <taxon>Metazoa</taxon>
        <taxon>Spiralia</taxon>
        <taxon>Gnathifera</taxon>
        <taxon>Rotifera</taxon>
        <taxon>Eurotatoria</taxon>
        <taxon>Monogononta</taxon>
        <taxon>Pseudotrocha</taxon>
        <taxon>Ploima</taxon>
        <taxon>Brachionidae</taxon>
        <taxon>Brachionus</taxon>
    </lineage>
</organism>
<dbReference type="OrthoDB" id="1658288at2759"/>
<feature type="repeat" description="TPR" evidence="3">
    <location>
        <begin position="420"/>
        <end position="453"/>
    </location>
</feature>
<keyword evidence="4" id="KW-1133">Transmembrane helix</keyword>
<dbReference type="Pfam" id="PF13432">
    <property type="entry name" value="TPR_16"/>
    <property type="match status" value="1"/>
</dbReference>
<keyword evidence="4" id="KW-0812">Transmembrane</keyword>
<feature type="repeat" description="TPR" evidence="3">
    <location>
        <begin position="386"/>
        <end position="419"/>
    </location>
</feature>
<evidence type="ECO:0000313" key="5">
    <source>
        <dbReference type="EMBL" id="RNA23617.1"/>
    </source>
</evidence>
<keyword evidence="1" id="KW-0677">Repeat</keyword>
<comment type="caution">
    <text evidence="5">The sequence shown here is derived from an EMBL/GenBank/DDBJ whole genome shotgun (WGS) entry which is preliminary data.</text>
</comment>
<feature type="repeat" description="TPR" evidence="3">
    <location>
        <begin position="454"/>
        <end position="487"/>
    </location>
</feature>
<evidence type="ECO:0000313" key="6">
    <source>
        <dbReference type="Proteomes" id="UP000276133"/>
    </source>
</evidence>
<dbReference type="SMART" id="SM00028">
    <property type="entry name" value="TPR"/>
    <property type="match status" value="6"/>
</dbReference>
<name>A0A3M7RJP5_BRAPC</name>
<dbReference type="Gene3D" id="1.25.40.10">
    <property type="entry name" value="Tetratricopeptide repeat domain"/>
    <property type="match status" value="2"/>
</dbReference>
<evidence type="ECO:0000256" key="2">
    <source>
        <dbReference type="ARBA" id="ARBA00022803"/>
    </source>
</evidence>
<dbReference type="InterPro" id="IPR050498">
    <property type="entry name" value="Ycf3"/>
</dbReference>
<dbReference type="PANTHER" id="PTHR44858:SF1">
    <property type="entry name" value="UDP-N-ACETYLGLUCOSAMINE--PEPTIDE N-ACETYLGLUCOSAMINYLTRANSFERASE SPINDLY-RELATED"/>
    <property type="match status" value="1"/>
</dbReference>
<dbReference type="STRING" id="10195.A0A3M7RJP5"/>
<keyword evidence="4" id="KW-0472">Membrane</keyword>
<evidence type="ECO:0000256" key="1">
    <source>
        <dbReference type="ARBA" id="ARBA00022737"/>
    </source>
</evidence>
<dbReference type="SUPFAM" id="SSF81901">
    <property type="entry name" value="HCP-like"/>
    <property type="match status" value="1"/>
</dbReference>
<dbReference type="Pfam" id="PF13414">
    <property type="entry name" value="TPR_11"/>
    <property type="match status" value="1"/>
</dbReference>
<evidence type="ECO:0000256" key="3">
    <source>
        <dbReference type="PROSITE-ProRule" id="PRU00339"/>
    </source>
</evidence>
<evidence type="ECO:0000256" key="4">
    <source>
        <dbReference type="SAM" id="Phobius"/>
    </source>
</evidence>
<dbReference type="PROSITE" id="PS50005">
    <property type="entry name" value="TPR"/>
    <property type="match status" value="5"/>
</dbReference>
<sequence>MKKDLSKIYKNKKIIDPEESENKIRFVLSELVFKILLNVYKTSTMVFYSMVKFGFHLGSFVAIIEITIFYVKYDVKKSLADIALAQGKKYVMQDSTKTSGKNSVKKKPRGPNRFKNAVLGMEFLIQIESDIYNKNIKALTRCHSLDQTKPRTKTVHQDDELLAEAARVRHIRRPSVSKYTSFEEYKKQLGFKDSKWATEQDEYFDKEREWTRDIWNVWFDQVITGDESQLNDSNEKPKLFDIKKETKIESEKESGDVEEMEEEGDKIRKIVKSPTPYATYSQINFEDLDEKKLNFQHIKVAEKEIEVLNRRLEQKLLVFDLVRRGTLYRKLGFIKKALDDFNLAIDTEPKFVDAYWQRHLVYLVQDRRKDATEDLNQIIKLNRSHSGAYLSLGDLHAQRNDLQMAIVNYSQAVKFNPNDDQAFFKRGKLYEQKGDVRMAMDDYLTTTRLNPKNSEAWFKHGMSYFNSKNWHYAIVDFTELIKHNPLNQAQARLYRGKCHLNLEDYQAAFDDFCVALHLNPNDWQSYYHRACLLRNNHIKKIYTSELFKEYLRNESTMWIRKQLDPTRAIQDLSISILIEEGYENLKSYLHRGILYTELEQNC</sequence>
<dbReference type="EMBL" id="REGN01003249">
    <property type="protein sequence ID" value="RNA23617.1"/>
    <property type="molecule type" value="Genomic_DNA"/>
</dbReference>
<protein>
    <submittedName>
        <fullName evidence="5">Tetratricopeptide repeat 6</fullName>
    </submittedName>
</protein>
<feature type="repeat" description="TPR" evidence="3">
    <location>
        <begin position="318"/>
        <end position="351"/>
    </location>
</feature>
<dbReference type="InterPro" id="IPR019734">
    <property type="entry name" value="TPR_rpt"/>
</dbReference>
<dbReference type="AlphaFoldDB" id="A0A3M7RJP5"/>
<gene>
    <name evidence="5" type="ORF">BpHYR1_013898</name>
</gene>
<dbReference type="InterPro" id="IPR011990">
    <property type="entry name" value="TPR-like_helical_dom_sf"/>
</dbReference>
<reference evidence="5 6" key="1">
    <citation type="journal article" date="2018" name="Sci. Rep.">
        <title>Genomic signatures of local adaptation to the degree of environmental predictability in rotifers.</title>
        <authorList>
            <person name="Franch-Gras L."/>
            <person name="Hahn C."/>
            <person name="Garcia-Roger E.M."/>
            <person name="Carmona M.J."/>
            <person name="Serra M."/>
            <person name="Gomez A."/>
        </authorList>
    </citation>
    <scope>NUCLEOTIDE SEQUENCE [LARGE SCALE GENOMIC DNA]</scope>
    <source>
        <strain evidence="5">HYR1</strain>
    </source>
</reference>
<dbReference type="PANTHER" id="PTHR44858">
    <property type="entry name" value="TETRATRICOPEPTIDE REPEAT PROTEIN 6"/>
    <property type="match status" value="1"/>
</dbReference>
<proteinExistence type="predicted"/>